<dbReference type="SUPFAM" id="SSF52087">
    <property type="entry name" value="CRAL/TRIO domain"/>
    <property type="match status" value="1"/>
</dbReference>
<dbReference type="AlphaFoldDB" id="A0A8S1ADE6"/>
<dbReference type="InterPro" id="IPR036865">
    <property type="entry name" value="CRAL-TRIO_dom_sf"/>
</dbReference>
<organism evidence="2 4">
    <name type="scientific">Arctia plantaginis</name>
    <name type="common">Wood tiger moth</name>
    <name type="synonym">Phalaena plantaginis</name>
    <dbReference type="NCBI Taxonomy" id="874455"/>
    <lineage>
        <taxon>Eukaryota</taxon>
        <taxon>Metazoa</taxon>
        <taxon>Ecdysozoa</taxon>
        <taxon>Arthropoda</taxon>
        <taxon>Hexapoda</taxon>
        <taxon>Insecta</taxon>
        <taxon>Pterygota</taxon>
        <taxon>Neoptera</taxon>
        <taxon>Endopterygota</taxon>
        <taxon>Lepidoptera</taxon>
        <taxon>Glossata</taxon>
        <taxon>Ditrysia</taxon>
        <taxon>Noctuoidea</taxon>
        <taxon>Erebidae</taxon>
        <taxon>Arctiinae</taxon>
        <taxon>Arctia</taxon>
    </lineage>
</organism>
<dbReference type="GO" id="GO:0016020">
    <property type="term" value="C:membrane"/>
    <property type="evidence" value="ECO:0007669"/>
    <property type="project" value="TreeGrafter"/>
</dbReference>
<dbReference type="EMBL" id="CADEBC010000522">
    <property type="protein sequence ID" value="CAB3244662.1"/>
    <property type="molecule type" value="Genomic_DNA"/>
</dbReference>
<gene>
    <name evidence="2" type="ORF">APLA_LOCUS10064</name>
    <name evidence="3" type="ORF">APLA_LOCUS17157</name>
</gene>
<name>A0A8S1ADE6_ARCPL</name>
<evidence type="ECO:0000259" key="1">
    <source>
        <dbReference type="PROSITE" id="PS50191"/>
    </source>
</evidence>
<dbReference type="PANTHER" id="PTHR10174">
    <property type="entry name" value="ALPHA-TOCOPHEROL TRANSFER PROTEIN-RELATED"/>
    <property type="match status" value="1"/>
</dbReference>
<dbReference type="CDD" id="cd00170">
    <property type="entry name" value="SEC14"/>
    <property type="match status" value="1"/>
</dbReference>
<sequence length="339" mass="38813">MFQNGIASCAAVKHTRHQNLTLAPSVGTGRIQYTFCVCCYCSTTLRITMPEVDDCQELATIKDWLYKQPHLPHDVEDILLRRFLTSSGHSIERAKRTIDLFFTIRANGPELFCNRDPCSPEIRRVFEITDMLPLPNTTKENYRVFIYRLSNPNLDAFNFVDAIKTFFMLADTRLTEDCEIPSGEIPVFDAANVSLKFIPKVNLSALRKYMMYTQEAMPIRLKQVHVINVPSYIGKIYALCKPFLKTEVAKLIKFHEPNSDTLYADISQDVLPTEYGGKAGSVESIKRNWIKKMEAKRDWFLTNDKRWAVEESLRPTGNVDPRVDKARALPGSFRSLALD</sequence>
<dbReference type="PRINTS" id="PR00180">
    <property type="entry name" value="CRETINALDHBP"/>
</dbReference>
<evidence type="ECO:0000313" key="3">
    <source>
        <dbReference type="EMBL" id="CAB3260692.1"/>
    </source>
</evidence>
<dbReference type="Gene3D" id="3.40.525.10">
    <property type="entry name" value="CRAL-TRIO lipid binding domain"/>
    <property type="match status" value="1"/>
</dbReference>
<reference evidence="4 5" key="1">
    <citation type="submission" date="2020-04" db="EMBL/GenBank/DDBJ databases">
        <authorList>
            <person name="Wallbank WR R."/>
            <person name="Pardo Diaz C."/>
            <person name="Kozak K."/>
            <person name="Martin S."/>
            <person name="Jiggins C."/>
            <person name="Moest M."/>
            <person name="Warren A I."/>
            <person name="Byers J.R.P. K."/>
            <person name="Montejo-Kovacevich G."/>
            <person name="Yen C E."/>
        </authorList>
    </citation>
    <scope>NUCLEOTIDE SEQUENCE [LARGE SCALE GENOMIC DNA]</scope>
</reference>
<dbReference type="SUPFAM" id="SSF46938">
    <property type="entry name" value="CRAL/TRIO N-terminal domain"/>
    <property type="match status" value="1"/>
</dbReference>
<dbReference type="PROSITE" id="PS50191">
    <property type="entry name" value="CRAL_TRIO"/>
    <property type="match status" value="1"/>
</dbReference>
<evidence type="ECO:0000313" key="4">
    <source>
        <dbReference type="Proteomes" id="UP000494106"/>
    </source>
</evidence>
<comment type="caution">
    <text evidence="2">The sequence shown here is derived from an EMBL/GenBank/DDBJ whole genome shotgun (WGS) entry which is preliminary data.</text>
</comment>
<dbReference type="EMBL" id="CADEBD010000857">
    <property type="protein sequence ID" value="CAB3260692.1"/>
    <property type="molecule type" value="Genomic_DNA"/>
</dbReference>
<dbReference type="InterPro" id="IPR001251">
    <property type="entry name" value="CRAL-TRIO_dom"/>
</dbReference>
<dbReference type="PANTHER" id="PTHR10174:SF222">
    <property type="entry name" value="GH10083P-RELATED"/>
    <property type="match status" value="1"/>
</dbReference>
<dbReference type="InterPro" id="IPR036273">
    <property type="entry name" value="CRAL/TRIO_N_dom_sf"/>
</dbReference>
<evidence type="ECO:0000313" key="5">
    <source>
        <dbReference type="Proteomes" id="UP000494256"/>
    </source>
</evidence>
<dbReference type="GO" id="GO:1902936">
    <property type="term" value="F:phosphatidylinositol bisphosphate binding"/>
    <property type="evidence" value="ECO:0007669"/>
    <property type="project" value="TreeGrafter"/>
</dbReference>
<keyword evidence="4" id="KW-1185">Reference proteome</keyword>
<protein>
    <recommendedName>
        <fullName evidence="1">CRAL-TRIO domain-containing protein</fullName>
    </recommendedName>
</protein>
<dbReference type="Proteomes" id="UP000494256">
    <property type="component" value="Unassembled WGS sequence"/>
</dbReference>
<proteinExistence type="predicted"/>
<dbReference type="SMART" id="SM00516">
    <property type="entry name" value="SEC14"/>
    <property type="match status" value="1"/>
</dbReference>
<feature type="domain" description="CRAL-TRIO" evidence="1">
    <location>
        <begin position="119"/>
        <end position="283"/>
    </location>
</feature>
<evidence type="ECO:0000313" key="2">
    <source>
        <dbReference type="EMBL" id="CAB3244662.1"/>
    </source>
</evidence>
<dbReference type="OrthoDB" id="6682367at2759"/>
<accession>A0A8S1ADE6</accession>
<dbReference type="Proteomes" id="UP000494106">
    <property type="component" value="Unassembled WGS sequence"/>
</dbReference>
<dbReference type="Pfam" id="PF00650">
    <property type="entry name" value="CRAL_TRIO"/>
    <property type="match status" value="1"/>
</dbReference>